<keyword evidence="8" id="KW-0175">Coiled coil</keyword>
<dbReference type="InterPro" id="IPR013761">
    <property type="entry name" value="SAM/pointed_sf"/>
</dbReference>
<feature type="coiled-coil region" evidence="8">
    <location>
        <begin position="147"/>
        <end position="174"/>
    </location>
</feature>
<keyword evidence="2" id="KW-0728">SH3 domain</keyword>
<comment type="caution">
    <text evidence="11">The sequence shown here is derived from an EMBL/GenBank/DDBJ whole genome shotgun (WGS) entry which is preliminary data.</text>
</comment>
<dbReference type="OrthoDB" id="10591104at2759"/>
<dbReference type="Proteomes" id="UP001163046">
    <property type="component" value="Unassembled WGS sequence"/>
</dbReference>
<keyword evidence="7" id="KW-0829">Tyrosine-protein kinase</keyword>
<accession>A0A9W9YRW6</accession>
<organism evidence="11 12">
    <name type="scientific">Desmophyllum pertusum</name>
    <dbReference type="NCBI Taxonomy" id="174260"/>
    <lineage>
        <taxon>Eukaryota</taxon>
        <taxon>Metazoa</taxon>
        <taxon>Cnidaria</taxon>
        <taxon>Anthozoa</taxon>
        <taxon>Hexacorallia</taxon>
        <taxon>Scleractinia</taxon>
        <taxon>Caryophylliina</taxon>
        <taxon>Caryophylliidae</taxon>
        <taxon>Desmophyllum</taxon>
    </lineage>
</organism>
<dbReference type="EMBL" id="MU827306">
    <property type="protein sequence ID" value="KAJ7363194.1"/>
    <property type="molecule type" value="Genomic_DNA"/>
</dbReference>
<feature type="region of interest" description="Disordered" evidence="9">
    <location>
        <begin position="231"/>
        <end position="257"/>
    </location>
</feature>
<keyword evidence="5" id="KW-0418">Kinase</keyword>
<reference evidence="11" key="1">
    <citation type="submission" date="2023-01" db="EMBL/GenBank/DDBJ databases">
        <title>Genome assembly of the deep-sea coral Lophelia pertusa.</title>
        <authorList>
            <person name="Herrera S."/>
            <person name="Cordes E."/>
        </authorList>
    </citation>
    <scope>NUCLEOTIDE SEQUENCE</scope>
    <source>
        <strain evidence="11">USNM1676648</strain>
        <tissue evidence="11">Polyp</tissue>
    </source>
</reference>
<feature type="compositionally biased region" description="Basic residues" evidence="9">
    <location>
        <begin position="239"/>
        <end position="249"/>
    </location>
</feature>
<dbReference type="SUPFAM" id="SSF47769">
    <property type="entry name" value="SAM/Pointed domain"/>
    <property type="match status" value="1"/>
</dbReference>
<dbReference type="Pfam" id="PF22931">
    <property type="entry name" value="SAM_TNK"/>
    <property type="match status" value="1"/>
</dbReference>
<evidence type="ECO:0000256" key="4">
    <source>
        <dbReference type="ARBA" id="ARBA00022741"/>
    </source>
</evidence>
<evidence type="ECO:0000256" key="8">
    <source>
        <dbReference type="SAM" id="Coils"/>
    </source>
</evidence>
<evidence type="ECO:0000256" key="6">
    <source>
        <dbReference type="ARBA" id="ARBA00022840"/>
    </source>
</evidence>
<evidence type="ECO:0000256" key="9">
    <source>
        <dbReference type="SAM" id="MobiDB-lite"/>
    </source>
</evidence>
<evidence type="ECO:0000256" key="5">
    <source>
        <dbReference type="ARBA" id="ARBA00022777"/>
    </source>
</evidence>
<protein>
    <recommendedName>
        <fullName evidence="1">non-specific protein-tyrosine kinase</fullName>
        <ecNumber evidence="1">2.7.10.2</ecNumber>
    </recommendedName>
</protein>
<feature type="domain" description="ACK/TNK-like SAM" evidence="10">
    <location>
        <begin position="43"/>
        <end position="91"/>
    </location>
</feature>
<evidence type="ECO:0000256" key="3">
    <source>
        <dbReference type="ARBA" id="ARBA00022679"/>
    </source>
</evidence>
<name>A0A9W9YRW6_9CNID</name>
<dbReference type="GO" id="GO:0004715">
    <property type="term" value="F:non-membrane spanning protein tyrosine kinase activity"/>
    <property type="evidence" value="ECO:0007669"/>
    <property type="project" value="UniProtKB-EC"/>
</dbReference>
<dbReference type="EC" id="2.7.10.2" evidence="1"/>
<evidence type="ECO:0000313" key="11">
    <source>
        <dbReference type="EMBL" id="KAJ7363194.1"/>
    </source>
</evidence>
<gene>
    <name evidence="11" type="ORF">OS493_011475</name>
</gene>
<keyword evidence="12" id="KW-1185">Reference proteome</keyword>
<evidence type="ECO:0000256" key="1">
    <source>
        <dbReference type="ARBA" id="ARBA00011903"/>
    </source>
</evidence>
<dbReference type="GO" id="GO:0005524">
    <property type="term" value="F:ATP binding"/>
    <property type="evidence" value="ECO:0007669"/>
    <property type="project" value="UniProtKB-KW"/>
</dbReference>
<keyword evidence="4" id="KW-0547">Nucleotide-binding</keyword>
<dbReference type="Gene3D" id="1.10.150.50">
    <property type="entry name" value="Transcription Factor, Ets-1"/>
    <property type="match status" value="1"/>
</dbReference>
<dbReference type="InterPro" id="IPR055175">
    <property type="entry name" value="ACK/TNK-like_SAM"/>
</dbReference>
<evidence type="ECO:0000256" key="7">
    <source>
        <dbReference type="ARBA" id="ARBA00023137"/>
    </source>
</evidence>
<dbReference type="AlphaFoldDB" id="A0A9W9YRW6"/>
<evidence type="ECO:0000256" key="2">
    <source>
        <dbReference type="ARBA" id="ARBA00022443"/>
    </source>
</evidence>
<keyword evidence="6" id="KW-0067">ATP-binding</keyword>
<keyword evidence="3" id="KW-0808">Transferase</keyword>
<evidence type="ECO:0000259" key="10">
    <source>
        <dbReference type="Pfam" id="PF22931"/>
    </source>
</evidence>
<evidence type="ECO:0000313" key="12">
    <source>
        <dbReference type="Proteomes" id="UP001163046"/>
    </source>
</evidence>
<proteinExistence type="predicted"/>
<sequence length="257" mass="28760">MAEEKASEATAEDDVFEVNAELQMGITSEKDSIKCTESLENWLQKNALSAYFGKMTECGITSVKHIQDVTEDAQADVGMTKFEARRLFRAFVEWKATEEKKRKQQPSNVPRLVTNNQVVVVTLPPAFQGFIATRDEDNIASGEYECCISYKEAMDDLNKTLKENEDKCEAAISETLNPSVSVKSGEGEHHKFYVPLKKALADARIIVNEDVKRLGVLVDKFHSKYGISIQGKNAARKAEKNKRKGRKRSKTGDESST</sequence>